<name>A0A2U2N148_9GAMM</name>
<proteinExistence type="predicted"/>
<dbReference type="PROSITE" id="PS00688">
    <property type="entry name" value="SIGMA54_INTERACT_3"/>
    <property type="match status" value="1"/>
</dbReference>
<evidence type="ECO:0000256" key="1">
    <source>
        <dbReference type="ARBA" id="ARBA00022741"/>
    </source>
</evidence>
<dbReference type="Pfam" id="PF00072">
    <property type="entry name" value="Response_reg"/>
    <property type="match status" value="1"/>
</dbReference>
<dbReference type="PROSITE" id="PS00676">
    <property type="entry name" value="SIGMA54_INTERACT_2"/>
    <property type="match status" value="1"/>
</dbReference>
<dbReference type="OrthoDB" id="9804019at2"/>
<gene>
    <name evidence="9" type="primary">prsR</name>
    <name evidence="9" type="ORF">DEM34_11115</name>
</gene>
<feature type="domain" description="Response regulatory" evidence="8">
    <location>
        <begin position="19"/>
        <end position="137"/>
    </location>
</feature>
<dbReference type="FunFam" id="3.40.50.300:FF:000006">
    <property type="entry name" value="DNA-binding transcriptional regulator NtrC"/>
    <property type="match status" value="1"/>
</dbReference>
<dbReference type="PROSITE" id="PS50110">
    <property type="entry name" value="RESPONSE_REGULATORY"/>
    <property type="match status" value="1"/>
</dbReference>
<evidence type="ECO:0000259" key="7">
    <source>
        <dbReference type="PROSITE" id="PS50045"/>
    </source>
</evidence>
<dbReference type="GO" id="GO:0000160">
    <property type="term" value="P:phosphorelay signal transduction system"/>
    <property type="evidence" value="ECO:0007669"/>
    <property type="project" value="InterPro"/>
</dbReference>
<dbReference type="PROSITE" id="PS00675">
    <property type="entry name" value="SIGMA54_INTERACT_1"/>
    <property type="match status" value="1"/>
</dbReference>
<accession>A0A2U2N148</accession>
<dbReference type="InterPro" id="IPR058031">
    <property type="entry name" value="AAA_lid_NorR"/>
</dbReference>
<evidence type="ECO:0000256" key="6">
    <source>
        <dbReference type="PROSITE-ProRule" id="PRU00169"/>
    </source>
</evidence>
<dbReference type="PROSITE" id="PS50045">
    <property type="entry name" value="SIGMA54_INTERACT_4"/>
    <property type="match status" value="1"/>
</dbReference>
<protein>
    <submittedName>
        <fullName evidence="9">PEP-CTERM-box response regulator transcription factor</fullName>
    </submittedName>
</protein>
<feature type="domain" description="Sigma-54 factor interaction" evidence="7">
    <location>
        <begin position="160"/>
        <end position="389"/>
    </location>
</feature>
<keyword evidence="10" id="KW-1185">Reference proteome</keyword>
<dbReference type="InterPro" id="IPR025943">
    <property type="entry name" value="Sigma_54_int_dom_ATP-bd_2"/>
</dbReference>
<dbReference type="Gene3D" id="3.40.50.2300">
    <property type="match status" value="1"/>
</dbReference>
<dbReference type="SMART" id="SM00382">
    <property type="entry name" value="AAA"/>
    <property type="match status" value="1"/>
</dbReference>
<keyword evidence="6" id="KW-0597">Phosphoprotein</keyword>
<dbReference type="GO" id="GO:0006355">
    <property type="term" value="P:regulation of DNA-templated transcription"/>
    <property type="evidence" value="ECO:0007669"/>
    <property type="project" value="InterPro"/>
</dbReference>
<dbReference type="PANTHER" id="PTHR32071">
    <property type="entry name" value="TRANSCRIPTIONAL REGULATORY PROTEIN"/>
    <property type="match status" value="1"/>
</dbReference>
<dbReference type="Gene3D" id="3.40.50.300">
    <property type="entry name" value="P-loop containing nucleotide triphosphate hydrolases"/>
    <property type="match status" value="1"/>
</dbReference>
<keyword evidence="4" id="KW-0238">DNA-binding</keyword>
<dbReference type="InterPro" id="IPR002197">
    <property type="entry name" value="HTH_Fis"/>
</dbReference>
<dbReference type="Gene3D" id="1.10.8.60">
    <property type="match status" value="1"/>
</dbReference>
<evidence type="ECO:0000259" key="8">
    <source>
        <dbReference type="PROSITE" id="PS50110"/>
    </source>
</evidence>
<dbReference type="Pfam" id="PF00158">
    <property type="entry name" value="Sigma54_activat"/>
    <property type="match status" value="1"/>
</dbReference>
<dbReference type="Gene3D" id="1.10.10.60">
    <property type="entry name" value="Homeodomain-like"/>
    <property type="match status" value="1"/>
</dbReference>
<dbReference type="InterPro" id="IPR025662">
    <property type="entry name" value="Sigma_54_int_dom_ATP-bd_1"/>
</dbReference>
<dbReference type="InterPro" id="IPR027417">
    <property type="entry name" value="P-loop_NTPase"/>
</dbReference>
<dbReference type="EMBL" id="QFFI01000016">
    <property type="protein sequence ID" value="PWG62694.1"/>
    <property type="molecule type" value="Genomic_DNA"/>
</dbReference>
<dbReference type="InterPro" id="IPR002078">
    <property type="entry name" value="Sigma_54_int"/>
</dbReference>
<evidence type="ECO:0000256" key="2">
    <source>
        <dbReference type="ARBA" id="ARBA00022840"/>
    </source>
</evidence>
<dbReference type="InterPro" id="IPR009057">
    <property type="entry name" value="Homeodomain-like_sf"/>
</dbReference>
<organism evidence="9 10">
    <name type="scientific">Sediminicurvatus halobius</name>
    <dbReference type="NCBI Taxonomy" id="2182432"/>
    <lineage>
        <taxon>Bacteria</taxon>
        <taxon>Pseudomonadati</taxon>
        <taxon>Pseudomonadota</taxon>
        <taxon>Gammaproteobacteria</taxon>
        <taxon>Chromatiales</taxon>
        <taxon>Ectothiorhodospiraceae</taxon>
        <taxon>Sediminicurvatus</taxon>
    </lineage>
</organism>
<dbReference type="Pfam" id="PF02954">
    <property type="entry name" value="HTH_8"/>
    <property type="match status" value="1"/>
</dbReference>
<dbReference type="PANTHER" id="PTHR32071:SF113">
    <property type="entry name" value="ALGINATE BIOSYNTHESIS TRANSCRIPTIONAL REGULATORY PROTEIN ALGB"/>
    <property type="match status" value="1"/>
</dbReference>
<evidence type="ECO:0000256" key="3">
    <source>
        <dbReference type="ARBA" id="ARBA00023015"/>
    </source>
</evidence>
<keyword evidence="5" id="KW-0804">Transcription</keyword>
<dbReference type="SMART" id="SM00448">
    <property type="entry name" value="REC"/>
    <property type="match status" value="1"/>
</dbReference>
<evidence type="ECO:0000313" key="10">
    <source>
        <dbReference type="Proteomes" id="UP000245474"/>
    </source>
</evidence>
<sequence>MRRKGWSQRRCNVPRANPALLIVEDDSGLQQQLKWCFSDDYQVLLAENRERGLELVDLHEPPIVLLDLGLPPDAANASEGLRALEQILVRAPETKVIVITGNEAREHALEAVGTGAYDYYQKPVDPDLLQLIVERAYRLHELQMERRRLVQSPENPLEGVIATSPQMLRACRLVERVASSDATVLLLGESGTGKELLAQAVHRLSGRKNRRMVAINCASIPENLLESELFGFEKGAFTGATRQTIGKIEYADGGTLFLDEIGDLPLSLQAKLLRFLQERVIERLGARGEIPVDVRVVCATNQDLHAMMRAGDFREDLYYRLSEISVEVPSLRDRDGDAALLAHAFLRRYAERDKRPLRGFSADALAAIRGYSWPGNVRELENVIRRAVIMADGAEVTAADLGLDVDMEEVEPLKLREVRDRAERRTVSRALGLANGNLVRASELLGVSRPTLYSLLNKYGLRNARWGEPDSPVEARQ</sequence>
<dbReference type="InterPro" id="IPR025944">
    <property type="entry name" value="Sigma_54_int_dom_CS"/>
</dbReference>
<dbReference type="InterPro" id="IPR001789">
    <property type="entry name" value="Sig_transdc_resp-reg_receiver"/>
</dbReference>
<dbReference type="InterPro" id="IPR003593">
    <property type="entry name" value="AAA+_ATPase"/>
</dbReference>
<reference evidence="9 10" key="1">
    <citation type="submission" date="2018-05" db="EMBL/GenBank/DDBJ databases">
        <title>Spiribacter halobius sp. nov., a moderately halophilic bacterium isolated from marine solar saltern.</title>
        <authorList>
            <person name="Zheng W.-S."/>
            <person name="Lu D.-C."/>
            <person name="Du Z.-J."/>
        </authorList>
    </citation>
    <scope>NUCLEOTIDE SEQUENCE [LARGE SCALE GENOMIC DNA]</scope>
    <source>
        <strain evidence="9 10">E85</strain>
    </source>
</reference>
<comment type="caution">
    <text evidence="9">The sequence shown here is derived from an EMBL/GenBank/DDBJ whole genome shotgun (WGS) entry which is preliminary data.</text>
</comment>
<dbReference type="SUPFAM" id="SSF52172">
    <property type="entry name" value="CheY-like"/>
    <property type="match status" value="1"/>
</dbReference>
<dbReference type="GO" id="GO:0043565">
    <property type="term" value="F:sequence-specific DNA binding"/>
    <property type="evidence" value="ECO:0007669"/>
    <property type="project" value="InterPro"/>
</dbReference>
<evidence type="ECO:0000313" key="9">
    <source>
        <dbReference type="EMBL" id="PWG62694.1"/>
    </source>
</evidence>
<dbReference type="Pfam" id="PF25601">
    <property type="entry name" value="AAA_lid_14"/>
    <property type="match status" value="1"/>
</dbReference>
<dbReference type="NCBIfam" id="TIGR02915">
    <property type="entry name" value="PEP_resp_reg"/>
    <property type="match status" value="1"/>
</dbReference>
<keyword evidence="2" id="KW-0067">ATP-binding</keyword>
<dbReference type="GO" id="GO:0005524">
    <property type="term" value="F:ATP binding"/>
    <property type="evidence" value="ECO:0007669"/>
    <property type="project" value="UniProtKB-KW"/>
</dbReference>
<dbReference type="Proteomes" id="UP000245474">
    <property type="component" value="Unassembled WGS sequence"/>
</dbReference>
<evidence type="ECO:0000256" key="4">
    <source>
        <dbReference type="ARBA" id="ARBA00023125"/>
    </source>
</evidence>
<dbReference type="CDD" id="cd00009">
    <property type="entry name" value="AAA"/>
    <property type="match status" value="1"/>
</dbReference>
<dbReference type="InterPro" id="IPR011006">
    <property type="entry name" value="CheY-like_superfamily"/>
</dbReference>
<keyword evidence="1" id="KW-0547">Nucleotide-binding</keyword>
<dbReference type="SUPFAM" id="SSF46689">
    <property type="entry name" value="Homeodomain-like"/>
    <property type="match status" value="1"/>
</dbReference>
<dbReference type="InterPro" id="IPR014264">
    <property type="entry name" value="PEP-CTERM_resp_reg"/>
</dbReference>
<dbReference type="AlphaFoldDB" id="A0A2U2N148"/>
<dbReference type="SUPFAM" id="SSF52540">
    <property type="entry name" value="P-loop containing nucleoside triphosphate hydrolases"/>
    <property type="match status" value="1"/>
</dbReference>
<evidence type="ECO:0000256" key="5">
    <source>
        <dbReference type="ARBA" id="ARBA00023163"/>
    </source>
</evidence>
<keyword evidence="3" id="KW-0805">Transcription regulation</keyword>
<feature type="modified residue" description="4-aspartylphosphate" evidence="6">
    <location>
        <position position="67"/>
    </location>
</feature>
<dbReference type="PRINTS" id="PR01590">
    <property type="entry name" value="HTHFIS"/>
</dbReference>